<evidence type="ECO:0000313" key="1">
    <source>
        <dbReference type="EMBL" id="KAF2771952.1"/>
    </source>
</evidence>
<evidence type="ECO:0000313" key="2">
    <source>
        <dbReference type="Proteomes" id="UP000799436"/>
    </source>
</evidence>
<dbReference type="AlphaFoldDB" id="A0A6G1LHA0"/>
<proteinExistence type="predicted"/>
<organism evidence="1 2">
    <name type="scientific">Teratosphaeria nubilosa</name>
    <dbReference type="NCBI Taxonomy" id="161662"/>
    <lineage>
        <taxon>Eukaryota</taxon>
        <taxon>Fungi</taxon>
        <taxon>Dikarya</taxon>
        <taxon>Ascomycota</taxon>
        <taxon>Pezizomycotina</taxon>
        <taxon>Dothideomycetes</taxon>
        <taxon>Dothideomycetidae</taxon>
        <taxon>Mycosphaerellales</taxon>
        <taxon>Teratosphaeriaceae</taxon>
        <taxon>Teratosphaeria</taxon>
    </lineage>
</organism>
<accession>A0A6G1LHA0</accession>
<dbReference type="Proteomes" id="UP000799436">
    <property type="component" value="Unassembled WGS sequence"/>
</dbReference>
<reference evidence="1" key="1">
    <citation type="journal article" date="2020" name="Stud. Mycol.">
        <title>101 Dothideomycetes genomes: a test case for predicting lifestyles and emergence of pathogens.</title>
        <authorList>
            <person name="Haridas S."/>
            <person name="Albert R."/>
            <person name="Binder M."/>
            <person name="Bloem J."/>
            <person name="Labutti K."/>
            <person name="Salamov A."/>
            <person name="Andreopoulos B."/>
            <person name="Baker S."/>
            <person name="Barry K."/>
            <person name="Bills G."/>
            <person name="Bluhm B."/>
            <person name="Cannon C."/>
            <person name="Castanera R."/>
            <person name="Culley D."/>
            <person name="Daum C."/>
            <person name="Ezra D."/>
            <person name="Gonzalez J."/>
            <person name="Henrissat B."/>
            <person name="Kuo A."/>
            <person name="Liang C."/>
            <person name="Lipzen A."/>
            <person name="Lutzoni F."/>
            <person name="Magnuson J."/>
            <person name="Mondo S."/>
            <person name="Nolan M."/>
            <person name="Ohm R."/>
            <person name="Pangilinan J."/>
            <person name="Park H.-J."/>
            <person name="Ramirez L."/>
            <person name="Alfaro M."/>
            <person name="Sun H."/>
            <person name="Tritt A."/>
            <person name="Yoshinaga Y."/>
            <person name="Zwiers L.-H."/>
            <person name="Turgeon B."/>
            <person name="Goodwin S."/>
            <person name="Spatafora J."/>
            <person name="Crous P."/>
            <person name="Grigoriev I."/>
        </authorList>
    </citation>
    <scope>NUCLEOTIDE SEQUENCE</scope>
    <source>
        <strain evidence="1">CBS 116005</strain>
    </source>
</reference>
<name>A0A6G1LHA0_9PEZI</name>
<gene>
    <name evidence="1" type="ORF">EJ03DRAFT_11791</name>
</gene>
<protein>
    <submittedName>
        <fullName evidence="1">Uncharacterized protein</fullName>
    </submittedName>
</protein>
<keyword evidence="2" id="KW-1185">Reference proteome</keyword>
<dbReference type="EMBL" id="ML995817">
    <property type="protein sequence ID" value="KAF2771952.1"/>
    <property type="molecule type" value="Genomic_DNA"/>
</dbReference>
<sequence>MRLLPSASPSTPMWKPKGLSLNMLRAASNGSTPAATPNARSDLTCATCECGGCTSKALIPACRRQRRCCSFVYRRASDVLQYWHGTFGWLCCCSTCRSAHLADRVFLYTARKCKRQRRCVCICVEAVTCWRIVVSHRLRRCIGGTGHLPVCCGRAPR</sequence>